<dbReference type="Proteomes" id="UP000063434">
    <property type="component" value="Unassembled WGS sequence"/>
</dbReference>
<organism evidence="1 2">
    <name type="scientific">Pseudomonas fluorescens</name>
    <dbReference type="NCBI Taxonomy" id="294"/>
    <lineage>
        <taxon>Bacteria</taxon>
        <taxon>Pseudomonadati</taxon>
        <taxon>Pseudomonadota</taxon>
        <taxon>Gammaproteobacteria</taxon>
        <taxon>Pseudomonadales</taxon>
        <taxon>Pseudomonadaceae</taxon>
        <taxon>Pseudomonas</taxon>
    </lineage>
</organism>
<proteinExistence type="predicted"/>
<gene>
    <name evidence="1" type="ORF">PFL603g_06169</name>
</gene>
<evidence type="ECO:0000313" key="1">
    <source>
        <dbReference type="EMBL" id="KWV69722.1"/>
    </source>
</evidence>
<evidence type="ECO:0000313" key="2">
    <source>
        <dbReference type="Proteomes" id="UP000063434"/>
    </source>
</evidence>
<dbReference type="PATRIC" id="fig|294.195.peg.6558"/>
<reference evidence="1 2" key="1">
    <citation type="submission" date="2015-05" db="EMBL/GenBank/DDBJ databases">
        <title>A genomic and transcriptomic approach to investigate the blue pigment phenotype in Pseudomonas fluorescens.</title>
        <authorList>
            <person name="Andreani N.A."/>
            <person name="Cardazzo B."/>
        </authorList>
    </citation>
    <scope>NUCLEOTIDE SEQUENCE [LARGE SCALE GENOMIC DNA]</scope>
    <source>
        <strain evidence="1 2">Ps_40</strain>
    </source>
</reference>
<dbReference type="RefSeq" id="WP_056784342.1">
    <property type="nucleotide sequence ID" value="NZ_LCYC01000064.1"/>
</dbReference>
<accession>A0A109KI92</accession>
<dbReference type="EMBL" id="LCYC01000064">
    <property type="protein sequence ID" value="KWV69722.1"/>
    <property type="molecule type" value="Genomic_DNA"/>
</dbReference>
<dbReference type="AlphaFoldDB" id="A0A109KI92"/>
<evidence type="ECO:0008006" key="3">
    <source>
        <dbReference type="Google" id="ProtNLM"/>
    </source>
</evidence>
<protein>
    <recommendedName>
        <fullName evidence="3">CdiI immunity protein domain-containing protein</fullName>
    </recommendedName>
</protein>
<sequence>MKTKAPSMSIIRGLLFTYDIENTDDLKREERIASVDANNEKELVELFNDLTKPEFLIYTSAERDWFISSIEHFLDTGDSFDNVFKTMTTYFSTEIADQRQFMRVLLRCLYHYKLETEAGERT</sequence>
<comment type="caution">
    <text evidence="1">The sequence shown here is derived from an EMBL/GenBank/DDBJ whole genome shotgun (WGS) entry which is preliminary data.</text>
</comment>
<name>A0A109KI92_PSEFL</name>